<comment type="caution">
    <text evidence="1">The sequence shown here is derived from an EMBL/GenBank/DDBJ whole genome shotgun (WGS) entry which is preliminary data.</text>
</comment>
<accession>A0AAU9QJ97</accession>
<dbReference type="Proteomes" id="UP001295462">
    <property type="component" value="Unassembled WGS sequence"/>
</dbReference>
<sequence length="42" mass="4583">MITMARNGKFSIRGTHIVNPSTQGMALQTCSLLIEGSYERIG</sequence>
<evidence type="ECO:0000313" key="2">
    <source>
        <dbReference type="Proteomes" id="UP001295462"/>
    </source>
</evidence>
<name>A0AAU9QJ97_9VIBR</name>
<gene>
    <name evidence="1" type="ORF">THF1A12_150080</name>
</gene>
<proteinExistence type="predicted"/>
<organism evidence="1 2">
    <name type="scientific">Vibrio jasicida</name>
    <dbReference type="NCBI Taxonomy" id="766224"/>
    <lineage>
        <taxon>Bacteria</taxon>
        <taxon>Pseudomonadati</taxon>
        <taxon>Pseudomonadota</taxon>
        <taxon>Gammaproteobacteria</taxon>
        <taxon>Vibrionales</taxon>
        <taxon>Vibrionaceae</taxon>
        <taxon>Vibrio</taxon>
    </lineage>
</organism>
<reference evidence="1" key="1">
    <citation type="submission" date="2022-01" db="EMBL/GenBank/DDBJ databases">
        <authorList>
            <person name="Lagorce A."/>
        </authorList>
    </citation>
    <scope>NUCLEOTIDE SEQUENCE</scope>
    <source>
        <strain evidence="1">Th15_F1_A12</strain>
    </source>
</reference>
<protein>
    <submittedName>
        <fullName evidence="1">Uncharacterized protein</fullName>
    </submittedName>
</protein>
<dbReference type="AlphaFoldDB" id="A0AAU9QJ97"/>
<dbReference type="EMBL" id="CAKMUD010000057">
    <property type="protein sequence ID" value="CAH1578400.1"/>
    <property type="molecule type" value="Genomic_DNA"/>
</dbReference>
<evidence type="ECO:0000313" key="1">
    <source>
        <dbReference type="EMBL" id="CAH1578400.1"/>
    </source>
</evidence>